<dbReference type="SUPFAM" id="SSF52058">
    <property type="entry name" value="L domain-like"/>
    <property type="match status" value="1"/>
</dbReference>
<feature type="domain" description="Disease resistance R13L4/SHOC-2-like LRR" evidence="9">
    <location>
        <begin position="635"/>
        <end position="913"/>
    </location>
</feature>
<evidence type="ECO:0000313" key="10">
    <source>
        <dbReference type="EMBL" id="THF95583.1"/>
    </source>
</evidence>
<dbReference type="PANTHER" id="PTHR23155">
    <property type="entry name" value="DISEASE RESISTANCE PROTEIN RP"/>
    <property type="match status" value="1"/>
</dbReference>
<dbReference type="InterPro" id="IPR002182">
    <property type="entry name" value="NB-ARC"/>
</dbReference>
<dbReference type="Gene3D" id="1.10.8.430">
    <property type="entry name" value="Helical domain of apoptotic protease-activating factors"/>
    <property type="match status" value="1"/>
</dbReference>
<comment type="caution">
    <text evidence="10">The sequence shown here is derived from an EMBL/GenBank/DDBJ whole genome shotgun (WGS) entry which is preliminary data.</text>
</comment>
<dbReference type="InterPro" id="IPR032675">
    <property type="entry name" value="LRR_dom_sf"/>
</dbReference>
<comment type="similarity">
    <text evidence="1">Belongs to the disease resistance NB-LRR family.</text>
</comment>
<feature type="domain" description="NB-ARC" evidence="7">
    <location>
        <begin position="226"/>
        <end position="402"/>
    </location>
</feature>
<dbReference type="InterPro" id="IPR058922">
    <property type="entry name" value="WHD_DRP"/>
</dbReference>
<evidence type="ECO:0000256" key="6">
    <source>
        <dbReference type="ARBA" id="ARBA00022840"/>
    </source>
</evidence>
<proteinExistence type="inferred from homology"/>
<accession>A0A4S4D1G1</accession>
<evidence type="ECO:0000256" key="3">
    <source>
        <dbReference type="ARBA" id="ARBA00022737"/>
    </source>
</evidence>
<reference evidence="10 11" key="1">
    <citation type="journal article" date="2018" name="Proc. Natl. Acad. Sci. U.S.A.">
        <title>Draft genome sequence of Camellia sinensis var. sinensis provides insights into the evolution of the tea genome and tea quality.</title>
        <authorList>
            <person name="Wei C."/>
            <person name="Yang H."/>
            <person name="Wang S."/>
            <person name="Zhao J."/>
            <person name="Liu C."/>
            <person name="Gao L."/>
            <person name="Xia E."/>
            <person name="Lu Y."/>
            <person name="Tai Y."/>
            <person name="She G."/>
            <person name="Sun J."/>
            <person name="Cao H."/>
            <person name="Tong W."/>
            <person name="Gao Q."/>
            <person name="Li Y."/>
            <person name="Deng W."/>
            <person name="Jiang X."/>
            <person name="Wang W."/>
            <person name="Chen Q."/>
            <person name="Zhang S."/>
            <person name="Li H."/>
            <person name="Wu J."/>
            <person name="Wang P."/>
            <person name="Li P."/>
            <person name="Shi C."/>
            <person name="Zheng F."/>
            <person name="Jian J."/>
            <person name="Huang B."/>
            <person name="Shan D."/>
            <person name="Shi M."/>
            <person name="Fang C."/>
            <person name="Yue Y."/>
            <person name="Li F."/>
            <person name="Li D."/>
            <person name="Wei S."/>
            <person name="Han B."/>
            <person name="Jiang C."/>
            <person name="Yin Y."/>
            <person name="Xia T."/>
            <person name="Zhang Z."/>
            <person name="Bennetzen J.L."/>
            <person name="Zhao S."/>
            <person name="Wan X."/>
        </authorList>
    </citation>
    <scope>NUCLEOTIDE SEQUENCE [LARGE SCALE GENOMIC DNA]</scope>
    <source>
        <strain evidence="11">cv. Shuchazao</strain>
        <tissue evidence="10">Leaf</tissue>
    </source>
</reference>
<dbReference type="GO" id="GO:0005524">
    <property type="term" value="F:ATP binding"/>
    <property type="evidence" value="ECO:0007669"/>
    <property type="project" value="UniProtKB-KW"/>
</dbReference>
<organism evidence="10 11">
    <name type="scientific">Camellia sinensis var. sinensis</name>
    <name type="common">China tea</name>
    <dbReference type="NCBI Taxonomy" id="542762"/>
    <lineage>
        <taxon>Eukaryota</taxon>
        <taxon>Viridiplantae</taxon>
        <taxon>Streptophyta</taxon>
        <taxon>Embryophyta</taxon>
        <taxon>Tracheophyta</taxon>
        <taxon>Spermatophyta</taxon>
        <taxon>Magnoliopsida</taxon>
        <taxon>eudicotyledons</taxon>
        <taxon>Gunneridae</taxon>
        <taxon>Pentapetalae</taxon>
        <taxon>asterids</taxon>
        <taxon>Ericales</taxon>
        <taxon>Theaceae</taxon>
        <taxon>Camellia</taxon>
    </lineage>
</organism>
<keyword evidence="4" id="KW-0547">Nucleotide-binding</keyword>
<evidence type="ECO:0000259" key="8">
    <source>
        <dbReference type="Pfam" id="PF23559"/>
    </source>
</evidence>
<dbReference type="InterPro" id="IPR055414">
    <property type="entry name" value="LRR_R13L4/SHOC2-like"/>
</dbReference>
<evidence type="ECO:0000256" key="5">
    <source>
        <dbReference type="ARBA" id="ARBA00022821"/>
    </source>
</evidence>
<dbReference type="InterPro" id="IPR036388">
    <property type="entry name" value="WH-like_DNA-bd_sf"/>
</dbReference>
<evidence type="ECO:0000256" key="2">
    <source>
        <dbReference type="ARBA" id="ARBA00022614"/>
    </source>
</evidence>
<dbReference type="InterPro" id="IPR042197">
    <property type="entry name" value="Apaf_helical"/>
</dbReference>
<dbReference type="AlphaFoldDB" id="A0A4S4D1G1"/>
<keyword evidence="6" id="KW-0067">ATP-binding</keyword>
<evidence type="ECO:0000256" key="4">
    <source>
        <dbReference type="ARBA" id="ARBA00022741"/>
    </source>
</evidence>
<feature type="domain" description="Disease resistance protein winged helix" evidence="8">
    <location>
        <begin position="484"/>
        <end position="553"/>
    </location>
</feature>
<dbReference type="GO" id="GO:0098542">
    <property type="term" value="P:defense response to other organism"/>
    <property type="evidence" value="ECO:0007669"/>
    <property type="project" value="TreeGrafter"/>
</dbReference>
<gene>
    <name evidence="10" type="ORF">TEA_023530</name>
</gene>
<dbReference type="Gene3D" id="3.80.10.10">
    <property type="entry name" value="Ribonuclease Inhibitor"/>
    <property type="match status" value="1"/>
</dbReference>
<dbReference type="Pfam" id="PF23598">
    <property type="entry name" value="LRR_14"/>
    <property type="match status" value="1"/>
</dbReference>
<dbReference type="InterPro" id="IPR001611">
    <property type="entry name" value="Leu-rich_rpt"/>
</dbReference>
<keyword evidence="11" id="KW-1185">Reference proteome</keyword>
<sequence length="975" mass="111771">MDVVEAVVSVVKQKLTDLEIEETVVFDKVKKPMKEIKIKLKKMGGFFIDNSMKVKKDWTNHDYLRIVYQVEDDIEKIALSLERQRCCFLFFFNNRKSCRKLHRKIDRIGSAIETEINRLKNLSLLIPTASWKYLVSDENGFQNNINESSHSHHQRNTFGQSVNNIIIDDDDHHPADKEKDDDDQVVEYPCPVRNNVAVKTPSLRQRRTLTFSFSYEEEESGIVGIQDDVNALVKRLKTSDDEGGCYAILSIVGAVGSGKTTLAQAIYKSKGVKRYFNGGRAWVFFSKDYTKEDLLLSLLKQLESSKDKCEGGVPLNPEQVLVDMLSSANRYLVVVDNVHADGGVWDELKHVFLEARNRYSKIILTTCHEQVGNCSSSADLHRMKGLNHQESRKMFLNKARPRERFTKYASQDQNMMKILEICQGMPLRIVLLAGLLSTKSSDDELSQVLEHICRQCHAHLFNIQSFCYDDLPAGRKLCLIYLALFPKEFDIPVRRLVRLWLAEGFVKQSPTMASEDVAGEYFEDLVNRNLIQISKFRSDGSPRRCRLPSALHDYLLSKTQEINLFHVHRSNFDYNKEAEGQFVLRRIVEYQDIKNCSLNFSQLQYLRSYISFNIQKKDIPAREVANFVKKIIGSRGFGLLRVLDLEGVYKPSLPDKLGVLFNLRYLGLRWTFLDNLPKSVGDLPNLETLDLKHTNINSLPNSIWKLKHLRHLNLNEIRLDMPKKPLRLLPGLLTLWGLFVDDKSSIKNGLSKLHDLRELGITFNLILESSLDLADWISKLTSLQSLRLRSKDERGRPSELHLKSLSALDKLSHLNMLGSLQKLPDIHDFPPGLKVLTLSISRLTEDPMPILGQLQSLTVLRLLANSCLRKKIVCPVGGFSKLKGLKLWMLNNLEEWDVEEGAMPNLKELNIRCCCKLSILPPILLNSLEELVLTKMPEKFVANVRQQKRDHTYLTVNDHWSFTSLPAEVSYCFSV</sequence>
<dbReference type="PANTHER" id="PTHR23155:SF955">
    <property type="entry name" value="AAA+ ATPASE DOMAIN-CONTAINING PROTEIN"/>
    <property type="match status" value="1"/>
</dbReference>
<evidence type="ECO:0000259" key="9">
    <source>
        <dbReference type="Pfam" id="PF23598"/>
    </source>
</evidence>
<dbReference type="Pfam" id="PF23559">
    <property type="entry name" value="WHD_DRP"/>
    <property type="match status" value="1"/>
</dbReference>
<dbReference type="FunFam" id="1.10.10.10:FF:000322">
    <property type="entry name" value="Probable disease resistance protein At1g63360"/>
    <property type="match status" value="1"/>
</dbReference>
<dbReference type="InterPro" id="IPR027417">
    <property type="entry name" value="P-loop_NTPase"/>
</dbReference>
<dbReference type="Gene3D" id="3.40.50.300">
    <property type="entry name" value="P-loop containing nucleotide triphosphate hydrolases"/>
    <property type="match status" value="1"/>
</dbReference>
<protein>
    <submittedName>
        <fullName evidence="10">Uncharacterized protein</fullName>
    </submittedName>
</protein>
<dbReference type="PRINTS" id="PR00364">
    <property type="entry name" value="DISEASERSIST"/>
</dbReference>
<name>A0A4S4D1G1_CAMSN</name>
<evidence type="ECO:0000259" key="7">
    <source>
        <dbReference type="Pfam" id="PF00931"/>
    </source>
</evidence>
<dbReference type="PROSITE" id="PS51450">
    <property type="entry name" value="LRR"/>
    <property type="match status" value="1"/>
</dbReference>
<keyword evidence="5" id="KW-0611">Plant defense</keyword>
<evidence type="ECO:0000313" key="11">
    <source>
        <dbReference type="Proteomes" id="UP000306102"/>
    </source>
</evidence>
<evidence type="ECO:0000256" key="1">
    <source>
        <dbReference type="ARBA" id="ARBA00008894"/>
    </source>
</evidence>
<dbReference type="Gene3D" id="1.10.10.10">
    <property type="entry name" value="Winged helix-like DNA-binding domain superfamily/Winged helix DNA-binding domain"/>
    <property type="match status" value="1"/>
</dbReference>
<dbReference type="Pfam" id="PF00931">
    <property type="entry name" value="NB-ARC"/>
    <property type="match status" value="1"/>
</dbReference>
<keyword evidence="3" id="KW-0677">Repeat</keyword>
<keyword evidence="2" id="KW-0433">Leucine-rich repeat</keyword>
<dbReference type="GO" id="GO:0043531">
    <property type="term" value="F:ADP binding"/>
    <property type="evidence" value="ECO:0007669"/>
    <property type="project" value="InterPro"/>
</dbReference>
<dbReference type="SUPFAM" id="SSF52540">
    <property type="entry name" value="P-loop containing nucleoside triphosphate hydrolases"/>
    <property type="match status" value="1"/>
</dbReference>
<dbReference type="Proteomes" id="UP000306102">
    <property type="component" value="Unassembled WGS sequence"/>
</dbReference>
<dbReference type="EMBL" id="SDRB02013221">
    <property type="protein sequence ID" value="THF95583.1"/>
    <property type="molecule type" value="Genomic_DNA"/>
</dbReference>
<dbReference type="InterPro" id="IPR044974">
    <property type="entry name" value="Disease_R_plants"/>
</dbReference>